<name>A0ACC0I420_9ERIC</name>
<evidence type="ECO:0000313" key="1">
    <source>
        <dbReference type="EMBL" id="KAI8019001.1"/>
    </source>
</evidence>
<protein>
    <submittedName>
        <fullName evidence="1">Alpha-mannosidase 2</fullName>
    </submittedName>
</protein>
<gene>
    <name evidence="1" type="ORF">LOK49_LG04G03729</name>
</gene>
<keyword evidence="2" id="KW-1185">Reference proteome</keyword>
<proteinExistence type="predicted"/>
<dbReference type="EMBL" id="CM045759">
    <property type="protein sequence ID" value="KAI8019001.1"/>
    <property type="molecule type" value="Genomic_DNA"/>
</dbReference>
<comment type="caution">
    <text evidence="1">The sequence shown here is derived from an EMBL/GenBank/DDBJ whole genome shotgun (WGS) entry which is preliminary data.</text>
</comment>
<organism evidence="1 2">
    <name type="scientific">Camellia lanceoleosa</name>
    <dbReference type="NCBI Taxonomy" id="1840588"/>
    <lineage>
        <taxon>Eukaryota</taxon>
        <taxon>Viridiplantae</taxon>
        <taxon>Streptophyta</taxon>
        <taxon>Embryophyta</taxon>
        <taxon>Tracheophyta</taxon>
        <taxon>Spermatophyta</taxon>
        <taxon>Magnoliopsida</taxon>
        <taxon>eudicotyledons</taxon>
        <taxon>Gunneridae</taxon>
        <taxon>Pentapetalae</taxon>
        <taxon>asterids</taxon>
        <taxon>Ericales</taxon>
        <taxon>Theaceae</taxon>
        <taxon>Camellia</taxon>
    </lineage>
</organism>
<reference evidence="1 2" key="1">
    <citation type="journal article" date="2022" name="Plant J.">
        <title>Chromosome-level genome of Camellia lanceoleosa provides a valuable resource for understanding genome evolution and self-incompatibility.</title>
        <authorList>
            <person name="Gong W."/>
            <person name="Xiao S."/>
            <person name="Wang L."/>
            <person name="Liao Z."/>
            <person name="Chang Y."/>
            <person name="Mo W."/>
            <person name="Hu G."/>
            <person name="Li W."/>
            <person name="Zhao G."/>
            <person name="Zhu H."/>
            <person name="Hu X."/>
            <person name="Ji K."/>
            <person name="Xiang X."/>
            <person name="Song Q."/>
            <person name="Yuan D."/>
            <person name="Jin S."/>
            <person name="Zhang L."/>
        </authorList>
    </citation>
    <scope>NUCLEOTIDE SEQUENCE [LARGE SCALE GENOMIC DNA]</scope>
    <source>
        <strain evidence="1">SQ_2022a</strain>
    </source>
</reference>
<sequence>MAFTSYNGGNTRRGGGWTLPTSSSSSSSPHSKSKYSRKSRKRFVLRDFIFSNFFTIGLSLSLLFFLIVVFRFGVPKPLASQFNHRNPQNPIRRTKSPRFADRDGVSGAVVDITTKDLYDKIEFLDVDGGPWKQGWRVRYEGNEWDSEKLKVFVVPHSHNDPGWKLTVEEYYNRQSRHILDTIVETLSKDPRRKFIWEEMSYLERWWKDASETKKESFINLVKNAQLEIVGGGWVMNDEANSHYFAIIEQMMEGNMWLKDTIGVVPKNSWAIDPFGYSSTMAYLLRRMGFENMLIQRTHYELKKELAFSKSLEYIWRQSWDSEETTDIFVHMMPFYSYDVPHTCGPEPAICCQFDFARMHGIGSYEYCPWREDPVETNQENVKERALKLLDQYKKKSTLYRTNTLLVPLGDDFRYVSVDEAEAQFRNYQLLFDYINSSPSLNAEAKFGTLEDYFRTLREEADRINYSLPGEVGSGQVGGFPSLSGDFFTYSDREQDYWSGYYVSRPFFKAVDRVLEHTLRATEMMMAFLLGYCQRSSCEKLPTGFSYKLTAARRNLALFQHHDGVTGTAKDHVVEDYGTRMHTSLQDLQVFMSKAIEVLLGIRHEKSDQNTAQFEPAQVRSKYDVQPVHRAISANEGTAQSVVLFNPLEQTRDEIVMVIVDRPDVTVLNSNWTCVKSQVSPELQHDKSKIFTGRHRVHWQASVPPLGLHVYYIANGFVGCGKAKPARLRISTKDNHLACPTPYSCSKLESADTVVIRNRHQILTFDSYDNVVGEEIGMYSSLKSGAYLFKPVGGADSIIQAGGQVVVSEGPLMQEVFSFPNTAWDKSPISHSTRIYNGDNTIQEFLIEKEYHVELVGHSFNDKELIRIFYSDLNGFQMSRRETYDKIPLQGNYYPMPSLAYMQGTNGHRFSVHSRQSLGVASLKMDDFKSHFEPQPSKPSLLSHRVGAHLNYPFHAFIAKEPQEISVQPPPRTFSPLASSLPCDLHIVSFKVPRPSKYSQQPSDDPRFVLILQRWHRDSSYCRKGRSQCSSIANETINLFDMFKGLAVLNARVTSLNLLHEDTEMLGFTRQGRVAQEGHVLISPMEMQAYKLELRRINEFKVQILLQLFTVPGLLAEKMILHFPFKLPI</sequence>
<dbReference type="Proteomes" id="UP001060215">
    <property type="component" value="Chromosome 2"/>
</dbReference>
<evidence type="ECO:0000313" key="2">
    <source>
        <dbReference type="Proteomes" id="UP001060215"/>
    </source>
</evidence>
<accession>A0ACC0I420</accession>